<keyword evidence="2" id="KW-0028">Amino-acid biosynthesis</keyword>
<evidence type="ECO:0000256" key="6">
    <source>
        <dbReference type="ARBA" id="ARBA00049024"/>
    </source>
</evidence>
<comment type="catalytic activity">
    <reaction evidence="6">
        <text>L-glutamate 5-semialdehyde + phosphate + NADP(+) = L-glutamyl 5-phosphate + NADPH + H(+)</text>
        <dbReference type="Rhea" id="RHEA:19541"/>
        <dbReference type="ChEBI" id="CHEBI:15378"/>
        <dbReference type="ChEBI" id="CHEBI:43474"/>
        <dbReference type="ChEBI" id="CHEBI:57783"/>
        <dbReference type="ChEBI" id="CHEBI:58066"/>
        <dbReference type="ChEBI" id="CHEBI:58274"/>
        <dbReference type="ChEBI" id="CHEBI:58349"/>
        <dbReference type="EC" id="1.2.1.41"/>
    </reaction>
</comment>
<evidence type="ECO:0000313" key="7">
    <source>
        <dbReference type="EMBL" id="TMJ11504.1"/>
    </source>
</evidence>
<keyword evidence="5 7" id="KW-0560">Oxidoreductase</keyword>
<keyword evidence="4" id="KW-0521">NADP</keyword>
<dbReference type="Proteomes" id="UP000320393">
    <property type="component" value="Unassembled WGS sequence"/>
</dbReference>
<comment type="caution">
    <text evidence="7">The sequence shown here is derived from an EMBL/GenBank/DDBJ whole genome shotgun (WGS) entry which is preliminary data.</text>
</comment>
<evidence type="ECO:0000256" key="1">
    <source>
        <dbReference type="ARBA" id="ARBA00004985"/>
    </source>
</evidence>
<reference evidence="7 8" key="1">
    <citation type="journal article" date="2019" name="Nat. Microbiol.">
        <title>Mediterranean grassland soil C-N compound turnover is dependent on rainfall and depth, and is mediated by genomically divergent microorganisms.</title>
        <authorList>
            <person name="Diamond S."/>
            <person name="Andeer P.F."/>
            <person name="Li Z."/>
            <person name="Crits-Christoph A."/>
            <person name="Burstein D."/>
            <person name="Anantharaman K."/>
            <person name="Lane K.R."/>
            <person name="Thomas B.C."/>
            <person name="Pan C."/>
            <person name="Northen T.R."/>
            <person name="Banfield J.F."/>
        </authorList>
    </citation>
    <scope>NUCLEOTIDE SEQUENCE [LARGE SCALE GENOMIC DNA]</scope>
    <source>
        <strain evidence="7">NP_5</strain>
    </source>
</reference>
<dbReference type="GO" id="GO:0004350">
    <property type="term" value="F:glutamate-5-semialdehyde dehydrogenase activity"/>
    <property type="evidence" value="ECO:0007669"/>
    <property type="project" value="UniProtKB-EC"/>
</dbReference>
<dbReference type="Gene3D" id="3.40.605.10">
    <property type="entry name" value="Aldehyde Dehydrogenase, Chain A, domain 1"/>
    <property type="match status" value="1"/>
</dbReference>
<dbReference type="FunFam" id="3.40.309.10:FF:000006">
    <property type="entry name" value="Gamma-glutamyl phosphate reductase"/>
    <property type="match status" value="1"/>
</dbReference>
<feature type="non-terminal residue" evidence="7">
    <location>
        <position position="1"/>
    </location>
</feature>
<dbReference type="SUPFAM" id="SSF53720">
    <property type="entry name" value="ALDH-like"/>
    <property type="match status" value="1"/>
</dbReference>
<gene>
    <name evidence="7" type="ORF">E6H02_06885</name>
</gene>
<sequence length="206" mass="22240">FVAEHARVPVLKHEKGVTHIFVDRAADLEMARRIIVNAKVNRPSTCNALEAVLVDAEIAGRFLPGFVRALHAAGVEVRGCPETRRHVPEVVPATEADWGAEYLDLILAVRVVGGFDQAVAHIRAHGTGLADGIVTEDREQAERFLSEVDSAAVLVNASTRLVDGGEFGRGAEIGISTSRLHARGPMGLEELTTTKWIVRGTGQIRE</sequence>
<dbReference type="InterPro" id="IPR016161">
    <property type="entry name" value="Ald_DH/histidinol_DH"/>
</dbReference>
<dbReference type="EC" id="1.2.1.41" evidence="7"/>
<dbReference type="EMBL" id="VBAM01000226">
    <property type="protein sequence ID" value="TMJ11504.1"/>
    <property type="molecule type" value="Genomic_DNA"/>
</dbReference>
<accession>A0A537LU22</accession>
<name>A0A537LU22_9BACT</name>
<keyword evidence="3" id="KW-0641">Proline biosynthesis</keyword>
<protein>
    <submittedName>
        <fullName evidence="7">Glutamate-5-semialdehyde dehydrogenase</fullName>
        <ecNumber evidence="7">1.2.1.41</ecNumber>
    </submittedName>
</protein>
<organism evidence="7 8">
    <name type="scientific">Candidatus Segetimicrobium genomatis</name>
    <dbReference type="NCBI Taxonomy" id="2569760"/>
    <lineage>
        <taxon>Bacteria</taxon>
        <taxon>Bacillati</taxon>
        <taxon>Candidatus Sysuimicrobiota</taxon>
        <taxon>Candidatus Sysuimicrobiia</taxon>
        <taxon>Candidatus Sysuimicrobiales</taxon>
        <taxon>Candidatus Segetimicrobiaceae</taxon>
        <taxon>Candidatus Segetimicrobium</taxon>
    </lineage>
</organism>
<dbReference type="AlphaFoldDB" id="A0A537LU22"/>
<dbReference type="GO" id="GO:0008652">
    <property type="term" value="P:amino acid biosynthetic process"/>
    <property type="evidence" value="ECO:0007669"/>
    <property type="project" value="UniProtKB-KW"/>
</dbReference>
<dbReference type="NCBIfam" id="NF001221">
    <property type="entry name" value="PRK00197.1"/>
    <property type="match status" value="1"/>
</dbReference>
<dbReference type="Gene3D" id="3.40.309.10">
    <property type="entry name" value="Aldehyde Dehydrogenase, Chain A, domain 2"/>
    <property type="match status" value="1"/>
</dbReference>
<evidence type="ECO:0000256" key="2">
    <source>
        <dbReference type="ARBA" id="ARBA00022605"/>
    </source>
</evidence>
<dbReference type="PANTHER" id="PTHR11063">
    <property type="entry name" value="GLUTAMATE SEMIALDEHYDE DEHYDROGENASE"/>
    <property type="match status" value="1"/>
</dbReference>
<evidence type="ECO:0000313" key="8">
    <source>
        <dbReference type="Proteomes" id="UP000320393"/>
    </source>
</evidence>
<proteinExistence type="predicted"/>
<evidence type="ECO:0000256" key="4">
    <source>
        <dbReference type="ARBA" id="ARBA00022857"/>
    </source>
</evidence>
<evidence type="ECO:0000256" key="5">
    <source>
        <dbReference type="ARBA" id="ARBA00023002"/>
    </source>
</evidence>
<dbReference type="PANTHER" id="PTHR11063:SF8">
    <property type="entry name" value="DELTA-1-PYRROLINE-5-CARBOXYLATE SYNTHASE"/>
    <property type="match status" value="1"/>
</dbReference>
<comment type="pathway">
    <text evidence="1">Amino-acid biosynthesis; L-proline biosynthesis; L-glutamate 5-semialdehyde from L-glutamate: step 2/2.</text>
</comment>
<dbReference type="InterPro" id="IPR016163">
    <property type="entry name" value="Ald_DH_C"/>
</dbReference>
<dbReference type="InterPro" id="IPR016162">
    <property type="entry name" value="Ald_DH_N"/>
</dbReference>
<evidence type="ECO:0000256" key="3">
    <source>
        <dbReference type="ARBA" id="ARBA00022650"/>
    </source>
</evidence>